<dbReference type="InterPro" id="IPR029044">
    <property type="entry name" value="Nucleotide-diphossugar_trans"/>
</dbReference>
<dbReference type="Pfam" id="PF01644">
    <property type="entry name" value="Chitin_synth_1"/>
    <property type="match status" value="1"/>
</dbReference>
<dbReference type="EC" id="2.4.1.16" evidence="2 11"/>
<dbReference type="EMBL" id="LT553217">
    <property type="protein sequence ID" value="SAM00413.1"/>
    <property type="molecule type" value="Genomic_DNA"/>
</dbReference>
<dbReference type="Pfam" id="PF08407">
    <property type="entry name" value="Chitin_synth_1N"/>
    <property type="match status" value="1"/>
</dbReference>
<feature type="transmembrane region" description="Helical" evidence="11">
    <location>
        <begin position="679"/>
        <end position="698"/>
    </location>
</feature>
<feature type="compositionally biased region" description="Pro residues" evidence="12">
    <location>
        <begin position="24"/>
        <end position="33"/>
    </location>
</feature>
<dbReference type="OrthoDB" id="26569at2759"/>
<accession>A0A163JMK8</accession>
<comment type="function">
    <text evidence="10 11">Polymerizes chitin, a structural polymer of the cell wall and septum, by transferring the sugar moiety of UDP-GlcNAc to the non-reducing end of the growing chitin polymer.</text>
</comment>
<keyword evidence="7 11" id="KW-1133">Transmembrane helix</keyword>
<dbReference type="InParanoid" id="A0A163JMK8"/>
<proteinExistence type="inferred from homology"/>
<evidence type="ECO:0000256" key="7">
    <source>
        <dbReference type="ARBA" id="ARBA00022989"/>
    </source>
</evidence>
<dbReference type="GO" id="GO:0030428">
    <property type="term" value="C:cell septum"/>
    <property type="evidence" value="ECO:0007669"/>
    <property type="project" value="TreeGrafter"/>
</dbReference>
<feature type="region of interest" description="Disordered" evidence="12">
    <location>
        <begin position="1"/>
        <end position="57"/>
    </location>
</feature>
<dbReference type="Proteomes" id="UP000078561">
    <property type="component" value="Unassembled WGS sequence"/>
</dbReference>
<keyword evidence="5 11" id="KW-0808">Transferase</keyword>
<evidence type="ECO:0000256" key="5">
    <source>
        <dbReference type="ARBA" id="ARBA00022679"/>
    </source>
</evidence>
<evidence type="ECO:0000256" key="12">
    <source>
        <dbReference type="SAM" id="MobiDB-lite"/>
    </source>
</evidence>
<feature type="transmembrane region" description="Helical" evidence="11">
    <location>
        <begin position="811"/>
        <end position="828"/>
    </location>
</feature>
<evidence type="ECO:0000256" key="6">
    <source>
        <dbReference type="ARBA" id="ARBA00022692"/>
    </source>
</evidence>
<evidence type="ECO:0000256" key="10">
    <source>
        <dbReference type="ARBA" id="ARBA00024009"/>
    </source>
</evidence>
<dbReference type="PANTHER" id="PTHR22914">
    <property type="entry name" value="CHITIN SYNTHASE"/>
    <property type="match status" value="1"/>
</dbReference>
<keyword evidence="3 11" id="KW-1003">Cell membrane</keyword>
<dbReference type="GO" id="GO:0005886">
    <property type="term" value="C:plasma membrane"/>
    <property type="evidence" value="ECO:0007669"/>
    <property type="project" value="UniProtKB-SubCell"/>
</dbReference>
<reference evidence="14" key="1">
    <citation type="submission" date="2016-04" db="EMBL/GenBank/DDBJ databases">
        <authorList>
            <person name="Evans L.H."/>
            <person name="Alamgir A."/>
            <person name="Owens N."/>
            <person name="Weber N.D."/>
            <person name="Virtaneva K."/>
            <person name="Barbian K."/>
            <person name="Babar A."/>
            <person name="Rosenke K."/>
        </authorList>
    </citation>
    <scope>NUCLEOTIDE SEQUENCE [LARGE SCALE GENOMIC DNA]</scope>
    <source>
        <strain evidence="14">CBS 101.48</strain>
    </source>
</reference>
<dbReference type="GO" id="GO:0004100">
    <property type="term" value="F:chitin synthase activity"/>
    <property type="evidence" value="ECO:0007669"/>
    <property type="project" value="UniProtKB-UniRule"/>
</dbReference>
<comment type="subcellular location">
    <subcellularLocation>
        <location evidence="1 11">Cell membrane</location>
        <topology evidence="1 11">Multi-pass membrane protein</topology>
    </subcellularLocation>
</comment>
<keyword evidence="6 11" id="KW-0812">Transmembrane</keyword>
<dbReference type="CDD" id="cd04190">
    <property type="entry name" value="Chitin_synth_C"/>
    <property type="match status" value="1"/>
</dbReference>
<feature type="region of interest" description="Disordered" evidence="12">
    <location>
        <begin position="80"/>
        <end position="99"/>
    </location>
</feature>
<sequence length="875" mass="98837">MDPAISKHTAMSYRDQYHHDQYGNPPPQPPPPVTRFNDHPLQSYDSGFHHEPLGHDRMNQPLLTSPGGMHRPNPVQFSSDSTMVSNNMGAPSPPPPFTPGGAPPSGGFMNGDGEPLPHVGEAPRRQARRYKTIRKVKLTGGNLVLENPVPTKYLQSVERRDAHEFTHMRYTAATCDPSKFVAEKYQLRQQLMNRSTELFIVLTMYNEDEVLFARTMNGVMKNIAHLCSRDKSKTWGKGGWEKIVVCIVSDGRTKIHPRTLSLLAALGVYQDGLAKNIVGDKPVTAHIYEHTTQISIDADMNIRGADRGMVPCQVLFCLKEKNQKKINSHRWFFQAFGPCIRPNVCVLLDVGTKPGHTSIYHLWKSFDRHKNIAGACGEIRAMTGPAGAYLLNPLVAAQNFEYKMSNILDKPLESVFGYISVLPGAFSAYRYEALQNDINGHGPLEKYFLGEVLHGGGGDAGIFEANMYLAEDRILCYELVAKKDANWVLHYVSNAYGETDVPDNVPEFISQRRRWLNGSFFAGIYSMVHWKKVWSSDHFILRKLLFMVEDLYQLVNLFFSWFALGNYYLVFYIMSTAIYDPGLTKKPFSDTAAQVIHIVLNYIYLFLLVVQFVLALGNRPQGFKTAYTVIMVCLSIIMAYLLFCTGWITYVSINTVVEQWHDAEGTFLTLLKQSTFRNILVSVCSTYVMYFVSSVLFLDPWHMFSSLIQYVLMSASFVNVLNIYAFCNTHDVSWGTKGDNGVATDLGVVKTQKDKDGSHTVEVEAPTEQKDLNEQYEEALLDLKKVVVPEEQHRDAKTKQDDYYKAFRTRLVLGWILSNMILVVTITNTSDLWGANLKNTRADYYMGALLWSVAGLAAIRFVGSCFYLFLKIFTG</sequence>
<dbReference type="AlphaFoldDB" id="A0A163JMK8"/>
<dbReference type="SUPFAM" id="SSF53448">
    <property type="entry name" value="Nucleotide-diphospho-sugar transferases"/>
    <property type="match status" value="1"/>
</dbReference>
<evidence type="ECO:0000256" key="11">
    <source>
        <dbReference type="RuleBase" id="RU366040"/>
    </source>
</evidence>
<evidence type="ECO:0000256" key="3">
    <source>
        <dbReference type="ARBA" id="ARBA00022475"/>
    </source>
</evidence>
<feature type="transmembrane region" description="Helical" evidence="11">
    <location>
        <begin position="848"/>
        <end position="870"/>
    </location>
</feature>
<feature type="transmembrane region" description="Helical" evidence="11">
    <location>
        <begin position="594"/>
        <end position="614"/>
    </location>
</feature>
<comment type="catalytic activity">
    <reaction evidence="11">
        <text>[(1-&gt;4)-N-acetyl-beta-D-glucosaminyl](n) + UDP-N-acetyl-alpha-D-glucosamine = [(1-&gt;4)-N-acetyl-beta-D-glucosaminyl](n+1) + UDP + H(+)</text>
        <dbReference type="Rhea" id="RHEA:16637"/>
        <dbReference type="Rhea" id="RHEA-COMP:9593"/>
        <dbReference type="Rhea" id="RHEA-COMP:9595"/>
        <dbReference type="ChEBI" id="CHEBI:15378"/>
        <dbReference type="ChEBI" id="CHEBI:17029"/>
        <dbReference type="ChEBI" id="CHEBI:57705"/>
        <dbReference type="ChEBI" id="CHEBI:58223"/>
        <dbReference type="EC" id="2.4.1.16"/>
    </reaction>
</comment>
<dbReference type="GO" id="GO:0071555">
    <property type="term" value="P:cell wall organization"/>
    <property type="evidence" value="ECO:0007669"/>
    <property type="project" value="UniProtKB-KW"/>
</dbReference>
<keyword evidence="15" id="KW-1185">Reference proteome</keyword>
<evidence type="ECO:0000256" key="2">
    <source>
        <dbReference type="ARBA" id="ARBA00012543"/>
    </source>
</evidence>
<organism evidence="14">
    <name type="scientific">Absidia glauca</name>
    <name type="common">Pin mould</name>
    <dbReference type="NCBI Taxonomy" id="4829"/>
    <lineage>
        <taxon>Eukaryota</taxon>
        <taxon>Fungi</taxon>
        <taxon>Fungi incertae sedis</taxon>
        <taxon>Mucoromycota</taxon>
        <taxon>Mucoromycotina</taxon>
        <taxon>Mucoromycetes</taxon>
        <taxon>Mucorales</taxon>
        <taxon>Cunninghamellaceae</taxon>
        <taxon>Absidia</taxon>
    </lineage>
</organism>
<protein>
    <recommendedName>
        <fullName evidence="2 11">Chitin synthase</fullName>
        <ecNumber evidence="2 11">2.4.1.16</ecNumber>
    </recommendedName>
</protein>
<comment type="similarity">
    <text evidence="11">Belongs to the chitin synthase family.</text>
</comment>
<keyword evidence="9 11" id="KW-0961">Cell wall biogenesis/degradation</keyword>
<feature type="transmembrane region" description="Helical" evidence="11">
    <location>
        <begin position="551"/>
        <end position="574"/>
    </location>
</feature>
<dbReference type="STRING" id="4829.A0A163JMK8"/>
<dbReference type="InterPro" id="IPR013616">
    <property type="entry name" value="Chitin_synth_N"/>
</dbReference>
<keyword evidence="8 11" id="KW-0472">Membrane</keyword>
<evidence type="ECO:0000256" key="1">
    <source>
        <dbReference type="ARBA" id="ARBA00004651"/>
    </source>
</evidence>
<keyword evidence="4 11" id="KW-0328">Glycosyltransferase</keyword>
<evidence type="ECO:0000313" key="15">
    <source>
        <dbReference type="Proteomes" id="UP000078561"/>
    </source>
</evidence>
<feature type="compositionally biased region" description="Basic and acidic residues" evidence="12">
    <location>
        <begin position="47"/>
        <end position="57"/>
    </location>
</feature>
<evidence type="ECO:0000256" key="8">
    <source>
        <dbReference type="ARBA" id="ARBA00023136"/>
    </source>
</evidence>
<feature type="domain" description="Chitin synthase N-terminal" evidence="13">
    <location>
        <begin position="131"/>
        <end position="197"/>
    </location>
</feature>
<name>A0A163JMK8_ABSGL</name>
<dbReference type="PANTHER" id="PTHR22914:SF9">
    <property type="entry name" value="CHITIN SYNTHASE 1"/>
    <property type="match status" value="1"/>
</dbReference>
<feature type="transmembrane region" description="Helical" evidence="11">
    <location>
        <begin position="626"/>
        <end position="650"/>
    </location>
</feature>
<dbReference type="InterPro" id="IPR004835">
    <property type="entry name" value="Chitin_synth"/>
</dbReference>
<dbReference type="FunCoup" id="A0A163JMK8">
    <property type="interactions" value="55"/>
</dbReference>
<gene>
    <name evidence="14" type="primary">ABSGL_06101.1 scaffold 7701</name>
</gene>
<evidence type="ECO:0000313" key="14">
    <source>
        <dbReference type="EMBL" id="SAM00413.1"/>
    </source>
</evidence>
<evidence type="ECO:0000256" key="9">
    <source>
        <dbReference type="ARBA" id="ARBA00023316"/>
    </source>
</evidence>
<evidence type="ECO:0000259" key="13">
    <source>
        <dbReference type="Pfam" id="PF08407"/>
    </source>
</evidence>
<evidence type="ECO:0000256" key="4">
    <source>
        <dbReference type="ARBA" id="ARBA00022676"/>
    </source>
</evidence>
<dbReference type="GO" id="GO:0006031">
    <property type="term" value="P:chitin biosynthetic process"/>
    <property type="evidence" value="ECO:0007669"/>
    <property type="project" value="UniProtKB-UniRule"/>
</dbReference>